<name>A0A507DWV5_9FUNG</name>
<evidence type="ECO:0000256" key="2">
    <source>
        <dbReference type="ARBA" id="ARBA00022801"/>
    </source>
</evidence>
<dbReference type="Gene3D" id="3.30.1220.10">
    <property type="entry name" value="CobW-like, C-terminal domain"/>
    <property type="match status" value="1"/>
</dbReference>
<dbReference type="CDD" id="cd03112">
    <property type="entry name" value="CobW-like"/>
    <property type="match status" value="1"/>
</dbReference>
<protein>
    <recommendedName>
        <fullName evidence="13">CobW C-terminal domain-containing protein</fullName>
    </recommendedName>
</protein>
<dbReference type="AlphaFoldDB" id="A0A507DWV5"/>
<proteinExistence type="inferred from homology"/>
<organism evidence="11 12">
    <name type="scientific">Chytriomyces confervae</name>
    <dbReference type="NCBI Taxonomy" id="246404"/>
    <lineage>
        <taxon>Eukaryota</taxon>
        <taxon>Fungi</taxon>
        <taxon>Fungi incertae sedis</taxon>
        <taxon>Chytridiomycota</taxon>
        <taxon>Chytridiomycota incertae sedis</taxon>
        <taxon>Chytridiomycetes</taxon>
        <taxon>Chytridiales</taxon>
        <taxon>Chytriomycetaceae</taxon>
        <taxon>Chytriomyces</taxon>
    </lineage>
</organism>
<evidence type="ECO:0000256" key="8">
    <source>
        <dbReference type="SAM" id="MobiDB-lite"/>
    </source>
</evidence>
<evidence type="ECO:0000256" key="6">
    <source>
        <dbReference type="ARBA" id="ARBA00034320"/>
    </source>
</evidence>
<reference evidence="11 12" key="1">
    <citation type="journal article" date="2019" name="Sci. Rep.">
        <title>Comparative genomics of chytrid fungi reveal insights into the obligate biotrophic and pathogenic lifestyle of Synchytrium endobioticum.</title>
        <authorList>
            <person name="van de Vossenberg B.T.L.H."/>
            <person name="Warris S."/>
            <person name="Nguyen H.D.T."/>
            <person name="van Gent-Pelzer M.P.E."/>
            <person name="Joly D.L."/>
            <person name="van de Geest H.C."/>
            <person name="Bonants P.J.M."/>
            <person name="Smith D.S."/>
            <person name="Levesque C.A."/>
            <person name="van der Lee T.A.J."/>
        </authorList>
    </citation>
    <scope>NUCLEOTIDE SEQUENCE [LARGE SCALE GENOMIC DNA]</scope>
    <source>
        <strain evidence="11 12">CBS 675.73</strain>
    </source>
</reference>
<dbReference type="GO" id="GO:0005525">
    <property type="term" value="F:GTP binding"/>
    <property type="evidence" value="ECO:0007669"/>
    <property type="project" value="UniProtKB-KW"/>
</dbReference>
<dbReference type="InterPro" id="IPR036627">
    <property type="entry name" value="CobW-likC_sf"/>
</dbReference>
<dbReference type="GO" id="GO:0005737">
    <property type="term" value="C:cytoplasm"/>
    <property type="evidence" value="ECO:0007669"/>
    <property type="project" value="TreeGrafter"/>
</dbReference>
<evidence type="ECO:0008006" key="13">
    <source>
        <dbReference type="Google" id="ProtNLM"/>
    </source>
</evidence>
<accession>A0A507DWV5</accession>
<evidence type="ECO:0000256" key="1">
    <source>
        <dbReference type="ARBA" id="ARBA00022741"/>
    </source>
</evidence>
<dbReference type="OrthoDB" id="258627at2759"/>
<feature type="domain" description="CobW/HypB/UreG nucleotide-binding" evidence="9">
    <location>
        <begin position="54"/>
        <end position="239"/>
    </location>
</feature>
<evidence type="ECO:0000259" key="9">
    <source>
        <dbReference type="Pfam" id="PF02492"/>
    </source>
</evidence>
<dbReference type="InterPro" id="IPR051316">
    <property type="entry name" value="Zinc-reg_GTPase_activator"/>
</dbReference>
<evidence type="ECO:0000256" key="3">
    <source>
        <dbReference type="ARBA" id="ARBA00022833"/>
    </source>
</evidence>
<dbReference type="InterPro" id="IPR011629">
    <property type="entry name" value="CobW-like_C"/>
</dbReference>
<dbReference type="GO" id="GO:0016787">
    <property type="term" value="F:hydrolase activity"/>
    <property type="evidence" value="ECO:0007669"/>
    <property type="project" value="UniProtKB-KW"/>
</dbReference>
<feature type="domain" description="CobW C-terminal" evidence="10">
    <location>
        <begin position="364"/>
        <end position="431"/>
    </location>
</feature>
<keyword evidence="3" id="KW-0862">Zinc</keyword>
<dbReference type="Gene3D" id="3.40.50.300">
    <property type="entry name" value="P-loop containing nucleotide triphosphate hydrolases"/>
    <property type="match status" value="1"/>
</dbReference>
<dbReference type="PANTHER" id="PTHR13748">
    <property type="entry name" value="COBW-RELATED"/>
    <property type="match status" value="1"/>
</dbReference>
<keyword evidence="5" id="KW-0143">Chaperone</keyword>
<dbReference type="EMBL" id="QEAP01000831">
    <property type="protein sequence ID" value="TPX55812.1"/>
    <property type="molecule type" value="Genomic_DNA"/>
</dbReference>
<feature type="region of interest" description="Disordered" evidence="8">
    <location>
        <begin position="286"/>
        <end position="306"/>
    </location>
</feature>
<gene>
    <name evidence="11" type="ORF">CcCBS67573_g09425</name>
</gene>
<comment type="caution">
    <text evidence="11">The sequence shown here is derived from an EMBL/GenBank/DDBJ whole genome shotgun (WGS) entry which is preliminary data.</text>
</comment>
<evidence type="ECO:0000313" key="11">
    <source>
        <dbReference type="EMBL" id="TPX55812.1"/>
    </source>
</evidence>
<keyword evidence="4" id="KW-0342">GTP-binding</keyword>
<dbReference type="Proteomes" id="UP000320333">
    <property type="component" value="Unassembled WGS sequence"/>
</dbReference>
<keyword evidence="12" id="KW-1185">Reference proteome</keyword>
<evidence type="ECO:0000256" key="5">
    <source>
        <dbReference type="ARBA" id="ARBA00023186"/>
    </source>
</evidence>
<feature type="compositionally biased region" description="Basic residues" evidence="8">
    <location>
        <begin position="294"/>
        <end position="305"/>
    </location>
</feature>
<dbReference type="SUPFAM" id="SSF52540">
    <property type="entry name" value="P-loop containing nucleoside triphosphate hydrolases"/>
    <property type="match status" value="1"/>
</dbReference>
<keyword evidence="2" id="KW-0378">Hydrolase</keyword>
<evidence type="ECO:0000313" key="12">
    <source>
        <dbReference type="Proteomes" id="UP000320333"/>
    </source>
</evidence>
<comment type="similarity">
    <text evidence="6">Belongs to the SIMIBI class G3E GTPase family. ZNG1 subfamily.</text>
</comment>
<dbReference type="STRING" id="246404.A0A507DWV5"/>
<keyword evidence="1" id="KW-0547">Nucleotide-binding</keyword>
<comment type="catalytic activity">
    <reaction evidence="7">
        <text>GTP + H2O = GDP + phosphate + H(+)</text>
        <dbReference type="Rhea" id="RHEA:19669"/>
        <dbReference type="ChEBI" id="CHEBI:15377"/>
        <dbReference type="ChEBI" id="CHEBI:15378"/>
        <dbReference type="ChEBI" id="CHEBI:37565"/>
        <dbReference type="ChEBI" id="CHEBI:43474"/>
        <dbReference type="ChEBI" id="CHEBI:58189"/>
    </reaction>
    <physiologicalReaction direction="left-to-right" evidence="7">
        <dbReference type="Rhea" id="RHEA:19670"/>
    </physiologicalReaction>
</comment>
<dbReference type="Pfam" id="PF02492">
    <property type="entry name" value="cobW"/>
    <property type="match status" value="1"/>
</dbReference>
<sequence>MSNNDDEDDMPTLVDECETGTAAQLNATTATASGPDSGIARDESSNIQLYAPVPVTIVTGFLGSGKTTLVTRILTDQTHGKRIAVLLNEFGDSAGIDKSLTVGQNGQEAEEWLELNNGCMCCEVKEAGVKAIESLMKKRGKFDYILLETTGLADPGPIAEMFWLDDAVQSDIYLDGIVTLIDSKHALADLNAVKEDGRINECVKQIAMSDRIIFNKSDLVSAKDMAVLEKQVMAINSAALRKNAVRGDVGIGFLLDLHAFDDRTKGWFDTLPGANEEEEEEDLDHCHDTSCSHHSTHAHAGKRKHQVDESVKTVMFQIPLTHIVDMPRLETWLQKLLWTRSIPSLEPETSSSSSNSASTSSSSNKFDVIRLKALLHVGGRKKKVIQAVHELYDKFDAGEWRADEVMEDGGKVVLIGRGLNKAALCDSFLSCCCTPI</sequence>
<dbReference type="Pfam" id="PF07683">
    <property type="entry name" value="CobW_C"/>
    <property type="match status" value="1"/>
</dbReference>
<evidence type="ECO:0000256" key="4">
    <source>
        <dbReference type="ARBA" id="ARBA00023134"/>
    </source>
</evidence>
<evidence type="ECO:0000256" key="7">
    <source>
        <dbReference type="ARBA" id="ARBA00049117"/>
    </source>
</evidence>
<evidence type="ECO:0000259" key="10">
    <source>
        <dbReference type="Pfam" id="PF07683"/>
    </source>
</evidence>
<dbReference type="SUPFAM" id="SSF90002">
    <property type="entry name" value="Hypothetical protein YjiA, C-terminal domain"/>
    <property type="match status" value="1"/>
</dbReference>
<dbReference type="InterPro" id="IPR027417">
    <property type="entry name" value="P-loop_NTPase"/>
</dbReference>
<dbReference type="InterPro" id="IPR003495">
    <property type="entry name" value="CobW/HypB/UreG_nucleotide-bd"/>
</dbReference>
<dbReference type="PANTHER" id="PTHR13748:SF31">
    <property type="entry name" value="ZINC-REGULATED GTPASE METALLOPROTEIN ACTIVATOR 1A-RELATED"/>
    <property type="match status" value="1"/>
</dbReference>